<feature type="non-terminal residue" evidence="1">
    <location>
        <position position="206"/>
    </location>
</feature>
<dbReference type="Proteomes" id="UP001187531">
    <property type="component" value="Unassembled WGS sequence"/>
</dbReference>
<sequence length="206" mass="22166">ITPEKDFDHIIEDFFAEILGARVEQTLIMDTNIPSVTISALVAYATAAPATYVSYLSPFAYSAPVVSPLVKTVTYADTPVVSGYTSQIYKPTLGAVPAVALRSGEKTILPYAAPHAVAYTADLRAPVPEGYAPAPEELVQKQKVYAPVRASQKITPQFDVHLTPEVQVRKVPVEVPVAAPYAQPYAVPVPVHPLTYSAPVVTVQKH</sequence>
<organism evidence="1 2">
    <name type="scientific">Artemia franciscana</name>
    <name type="common">Brine shrimp</name>
    <name type="synonym">Artemia sanfranciscana</name>
    <dbReference type="NCBI Taxonomy" id="6661"/>
    <lineage>
        <taxon>Eukaryota</taxon>
        <taxon>Metazoa</taxon>
        <taxon>Ecdysozoa</taxon>
        <taxon>Arthropoda</taxon>
        <taxon>Crustacea</taxon>
        <taxon>Branchiopoda</taxon>
        <taxon>Anostraca</taxon>
        <taxon>Artemiidae</taxon>
        <taxon>Artemia</taxon>
    </lineage>
</organism>
<evidence type="ECO:0008006" key="3">
    <source>
        <dbReference type="Google" id="ProtNLM"/>
    </source>
</evidence>
<accession>A0AA88L4E5</accession>
<evidence type="ECO:0000313" key="2">
    <source>
        <dbReference type="Proteomes" id="UP001187531"/>
    </source>
</evidence>
<gene>
    <name evidence="1" type="ORF">QYM36_010735</name>
</gene>
<evidence type="ECO:0000313" key="1">
    <source>
        <dbReference type="EMBL" id="KAK2716247.1"/>
    </source>
</evidence>
<name>A0AA88L4E5_ARTSF</name>
<dbReference type="EMBL" id="JAVRJZ010000012">
    <property type="protein sequence ID" value="KAK2716247.1"/>
    <property type="molecule type" value="Genomic_DNA"/>
</dbReference>
<dbReference type="AlphaFoldDB" id="A0AA88L4E5"/>
<keyword evidence="2" id="KW-1185">Reference proteome</keyword>
<proteinExistence type="predicted"/>
<protein>
    <recommendedName>
        <fullName evidence="3">Cuticle protein</fullName>
    </recommendedName>
</protein>
<comment type="caution">
    <text evidence="1">The sequence shown here is derived from an EMBL/GenBank/DDBJ whole genome shotgun (WGS) entry which is preliminary data.</text>
</comment>
<reference evidence="1" key="1">
    <citation type="submission" date="2023-07" db="EMBL/GenBank/DDBJ databases">
        <title>Chromosome-level genome assembly of Artemia franciscana.</title>
        <authorList>
            <person name="Jo E."/>
        </authorList>
    </citation>
    <scope>NUCLEOTIDE SEQUENCE</scope>
    <source>
        <tissue evidence="1">Whole body</tissue>
    </source>
</reference>